<protein>
    <submittedName>
        <fullName evidence="3">Helitron_like_N domain-containing protein</fullName>
    </submittedName>
</protein>
<dbReference type="PANTHER" id="PTHR45786">
    <property type="entry name" value="DNA BINDING PROTEIN-LIKE"/>
    <property type="match status" value="1"/>
</dbReference>
<dbReference type="AlphaFoldDB" id="A0A0M3IEE0"/>
<dbReference type="PANTHER" id="PTHR45786:SF74">
    <property type="entry name" value="ATP-DEPENDENT DNA HELICASE"/>
    <property type="match status" value="1"/>
</dbReference>
<dbReference type="InterPro" id="IPR025476">
    <property type="entry name" value="Helitron_helicase-like"/>
</dbReference>
<dbReference type="Pfam" id="PF14214">
    <property type="entry name" value="Helitron_like_N"/>
    <property type="match status" value="1"/>
</dbReference>
<accession>A0A0M3IEE0</accession>
<dbReference type="WBParaSite" id="ALUE_0001645701-mRNA-1">
    <property type="protein sequence ID" value="ALUE_0001645701-mRNA-1"/>
    <property type="gene ID" value="ALUE_0001645701"/>
</dbReference>
<sequence length="359" mass="41937">MFPEQYTQINSMFAMASTTANEEKIAGGLQVYKVCGEMYVNVSALYERGEQPAYGNYYHYDRKEACEGRQQSDRGRQIDRKLFLAIEKCLRTNNAHCKLYMQFHEVYEHALRKLRSEGIRRELRIMMRIVADVGTADSNVERIHPGRLNLPAPGQVMAVFGALEEGMPPDPKKHGTSVYSRHNRNAAPLPYWNEDAFPLLFPMLLSNGQKFYRRGIKVCEDQCPRKKEMDRANEDYDEEKIDVSMKCARKFVSQRKYALYQYAYKNTYAPHWLWAARRLAQQFVVYKHVCTEAQKLEWIRKQSKKMRAEQRDELFRKVIDDKLIAKGRKMGKAIILPNSYSGSPRNMKHECCSRSKLSL</sequence>
<evidence type="ECO:0000313" key="2">
    <source>
        <dbReference type="Proteomes" id="UP000036681"/>
    </source>
</evidence>
<proteinExistence type="predicted"/>
<name>A0A0M3IEE0_ASCLU</name>
<feature type="domain" description="Helitron helicase-like" evidence="1">
    <location>
        <begin position="257"/>
        <end position="349"/>
    </location>
</feature>
<reference evidence="3" key="1">
    <citation type="submission" date="2017-02" db="UniProtKB">
        <authorList>
            <consortium name="WormBaseParasite"/>
        </authorList>
    </citation>
    <scope>IDENTIFICATION</scope>
</reference>
<organism evidence="2 3">
    <name type="scientific">Ascaris lumbricoides</name>
    <name type="common">Giant roundworm</name>
    <dbReference type="NCBI Taxonomy" id="6252"/>
    <lineage>
        <taxon>Eukaryota</taxon>
        <taxon>Metazoa</taxon>
        <taxon>Ecdysozoa</taxon>
        <taxon>Nematoda</taxon>
        <taxon>Chromadorea</taxon>
        <taxon>Rhabditida</taxon>
        <taxon>Spirurina</taxon>
        <taxon>Ascaridomorpha</taxon>
        <taxon>Ascaridoidea</taxon>
        <taxon>Ascarididae</taxon>
        <taxon>Ascaris</taxon>
    </lineage>
</organism>
<evidence type="ECO:0000313" key="3">
    <source>
        <dbReference type="WBParaSite" id="ALUE_0001645701-mRNA-1"/>
    </source>
</evidence>
<keyword evidence="2" id="KW-1185">Reference proteome</keyword>
<evidence type="ECO:0000259" key="1">
    <source>
        <dbReference type="Pfam" id="PF14214"/>
    </source>
</evidence>
<dbReference type="Proteomes" id="UP000036681">
    <property type="component" value="Unplaced"/>
</dbReference>